<keyword evidence="4" id="KW-1185">Reference proteome</keyword>
<accession>A0ABZ1QKL9</accession>
<feature type="compositionally biased region" description="Low complexity" evidence="1">
    <location>
        <begin position="105"/>
        <end position="114"/>
    </location>
</feature>
<keyword evidence="2" id="KW-0472">Membrane</keyword>
<feature type="transmembrane region" description="Helical" evidence="2">
    <location>
        <begin position="51"/>
        <end position="71"/>
    </location>
</feature>
<organism evidence="3 4">
    <name type="scientific">Streptomyces erythrochromogenes</name>
    <dbReference type="NCBI Taxonomy" id="285574"/>
    <lineage>
        <taxon>Bacteria</taxon>
        <taxon>Bacillati</taxon>
        <taxon>Actinomycetota</taxon>
        <taxon>Actinomycetes</taxon>
        <taxon>Kitasatosporales</taxon>
        <taxon>Streptomycetaceae</taxon>
        <taxon>Streptomyces</taxon>
    </lineage>
</organism>
<evidence type="ECO:0000256" key="1">
    <source>
        <dbReference type="SAM" id="MobiDB-lite"/>
    </source>
</evidence>
<dbReference type="SUPFAM" id="SSF103473">
    <property type="entry name" value="MFS general substrate transporter"/>
    <property type="match status" value="1"/>
</dbReference>
<feature type="region of interest" description="Disordered" evidence="1">
    <location>
        <begin position="105"/>
        <end position="142"/>
    </location>
</feature>
<evidence type="ECO:0000313" key="4">
    <source>
        <dbReference type="Proteomes" id="UP001432312"/>
    </source>
</evidence>
<dbReference type="RefSeq" id="WP_266504146.1">
    <property type="nucleotide sequence ID" value="NZ_CP108036.1"/>
</dbReference>
<dbReference type="GeneID" id="95501213"/>
<dbReference type="Proteomes" id="UP001432312">
    <property type="component" value="Chromosome"/>
</dbReference>
<dbReference type="InterPro" id="IPR036259">
    <property type="entry name" value="MFS_trans_sf"/>
</dbReference>
<evidence type="ECO:0000256" key="2">
    <source>
        <dbReference type="SAM" id="Phobius"/>
    </source>
</evidence>
<name>A0ABZ1QKL9_9ACTN</name>
<evidence type="ECO:0008006" key="5">
    <source>
        <dbReference type="Google" id="ProtNLM"/>
    </source>
</evidence>
<gene>
    <name evidence="3" type="ORF">OHA91_34220</name>
</gene>
<proteinExistence type="predicted"/>
<dbReference type="EMBL" id="CP108036">
    <property type="protein sequence ID" value="WUN83136.1"/>
    <property type="molecule type" value="Genomic_DNA"/>
</dbReference>
<keyword evidence="2" id="KW-0812">Transmembrane</keyword>
<evidence type="ECO:0000313" key="3">
    <source>
        <dbReference type="EMBL" id="WUN83136.1"/>
    </source>
</evidence>
<keyword evidence="2" id="KW-1133">Transmembrane helix</keyword>
<protein>
    <recommendedName>
        <fullName evidence="5">Major facilitator superfamily (MFS) profile domain-containing protein</fullName>
    </recommendedName>
</protein>
<feature type="transmembrane region" description="Helical" evidence="2">
    <location>
        <begin position="83"/>
        <end position="104"/>
    </location>
</feature>
<reference evidence="3" key="1">
    <citation type="submission" date="2022-10" db="EMBL/GenBank/DDBJ databases">
        <title>The complete genomes of actinobacterial strains from the NBC collection.</title>
        <authorList>
            <person name="Joergensen T.S."/>
            <person name="Alvarez Arevalo M."/>
            <person name="Sterndorff E.B."/>
            <person name="Faurdal D."/>
            <person name="Vuksanovic O."/>
            <person name="Mourched A.-S."/>
            <person name="Charusanti P."/>
            <person name="Shaw S."/>
            <person name="Blin K."/>
            <person name="Weber T."/>
        </authorList>
    </citation>
    <scope>NUCLEOTIDE SEQUENCE</scope>
    <source>
        <strain evidence="3">NBC_00303</strain>
    </source>
</reference>
<sequence length="142" mass="13528">MGQPGVELGRLAVLTAGCAVFQTANNTAVMAEVPPDRRGVVSGALGLARNLGLVTGASVMGAVFALAAAAGDVATASPAAVAAATRITFAVAAALVLLALAVAAGGRGRSGAARTTDLTPPRDPAGDGTAARPGTGAQRPGS</sequence>